<keyword evidence="1" id="KW-0548">Nucleotidyltransferase</keyword>
<evidence type="ECO:0000313" key="2">
    <source>
        <dbReference type="Proteomes" id="UP001595191"/>
    </source>
</evidence>
<keyword evidence="1" id="KW-0808">Transferase</keyword>
<keyword evidence="2" id="KW-1185">Reference proteome</keyword>
<name>A0ACC7LF32_9FLAO</name>
<sequence>MTEEINKCIEVLKNGGLILYPTDTVWGIGCDATNENAVQRVYALKQREDSKALICLVAKDAMLERHIEKVPETAYDIIDLSTKPTTIIYDNPKGVAKNLIAPDNTLAVRVASDKFCKYLINKFKKPIVSTSANISGKPTPRSFGEIGEPVLKGVDYVVNLHRNEKNGTPSSIIKLANDGTVKVIRE</sequence>
<gene>
    <name evidence="1" type="ORF">ACEZ3G_00640</name>
</gene>
<proteinExistence type="predicted"/>
<dbReference type="EMBL" id="JBHFPV010000001">
    <property type="protein sequence ID" value="MFH6601965.1"/>
    <property type="molecule type" value="Genomic_DNA"/>
</dbReference>
<comment type="caution">
    <text evidence="1">The sequence shown here is derived from an EMBL/GenBank/DDBJ whole genome shotgun (WGS) entry which is preliminary data.</text>
</comment>
<dbReference type="Proteomes" id="UP001595191">
    <property type="component" value="Unassembled WGS sequence"/>
</dbReference>
<reference evidence="1" key="1">
    <citation type="submission" date="2024-09" db="EMBL/GenBank/DDBJ databases">
        <authorList>
            <person name="Liu J."/>
        </authorList>
    </citation>
    <scope>NUCLEOTIDE SEQUENCE</scope>
    <source>
        <strain evidence="1">NBU2967</strain>
    </source>
</reference>
<protein>
    <submittedName>
        <fullName evidence="1">L-threonylcarbamoyladenylate synthase</fullName>
        <ecNumber evidence="1">2.7.7.87</ecNumber>
    </submittedName>
</protein>
<dbReference type="EC" id="2.7.7.87" evidence="1"/>
<evidence type="ECO:0000313" key="1">
    <source>
        <dbReference type="EMBL" id="MFH6601965.1"/>
    </source>
</evidence>
<organism evidence="1 2">
    <name type="scientific">Meishania litoralis</name>
    <dbReference type="NCBI Taxonomy" id="3434685"/>
    <lineage>
        <taxon>Bacteria</taxon>
        <taxon>Pseudomonadati</taxon>
        <taxon>Bacteroidota</taxon>
        <taxon>Flavobacteriia</taxon>
        <taxon>Flavobacteriales</taxon>
        <taxon>Flavobacteriaceae</taxon>
        <taxon>Meishania</taxon>
    </lineage>
</organism>
<accession>A0ACC7LF32</accession>